<comment type="caution">
    <text evidence="2">The sequence shown here is derived from an EMBL/GenBank/DDBJ whole genome shotgun (WGS) entry which is preliminary data.</text>
</comment>
<organism evidence="2 3">
    <name type="scientific">Candidatus Roizmanbacteria bacterium CG_4_10_14_0_8_um_filter_33_9</name>
    <dbReference type="NCBI Taxonomy" id="1974826"/>
    <lineage>
        <taxon>Bacteria</taxon>
        <taxon>Candidatus Roizmaniibacteriota</taxon>
    </lineage>
</organism>
<name>A0A2M7QIM4_9BACT</name>
<dbReference type="AlphaFoldDB" id="A0A2M7QIM4"/>
<feature type="transmembrane region" description="Helical" evidence="1">
    <location>
        <begin position="20"/>
        <end position="40"/>
    </location>
</feature>
<accession>A0A2M7QIM4</accession>
<dbReference type="Proteomes" id="UP000229401">
    <property type="component" value="Unassembled WGS sequence"/>
</dbReference>
<dbReference type="EMBL" id="PFLI01000138">
    <property type="protein sequence ID" value="PIY71825.1"/>
    <property type="molecule type" value="Genomic_DNA"/>
</dbReference>
<evidence type="ECO:0000313" key="2">
    <source>
        <dbReference type="EMBL" id="PIY71825.1"/>
    </source>
</evidence>
<evidence type="ECO:0000256" key="1">
    <source>
        <dbReference type="SAM" id="Phobius"/>
    </source>
</evidence>
<evidence type="ECO:0000313" key="3">
    <source>
        <dbReference type="Proteomes" id="UP000229401"/>
    </source>
</evidence>
<keyword evidence="1" id="KW-0812">Transmembrane</keyword>
<proteinExistence type="predicted"/>
<gene>
    <name evidence="2" type="ORF">COY87_04140</name>
</gene>
<sequence length="305" mass="36313">MDAYPTKTVELGIKKVIRYYHFFDYAPSFNLIYLFFPFYISKRELHNFLNRMTNNHNLISHTQNRKNMKIEHLNNTFNICYLIFDIPLYTLPQYSISIQKQMNKYQITNVKFQKIQPYIKLLSKIPLVIMIGITGSASMGNCKKNDDIDLCVITKSKSLWITRFICVVIAKMMNLYGKYICLNLFFDESDLTIPQQKQTIYIGHELLQMKPVVNKNNTYEQMLSKNKWIYSLFPNAYLKSQMLNVKCQMSYVTHFTLHVTQLIDNIFKILQLSIIRKNKTFLLITDTQLWLFKMDFEARLPHKIR</sequence>
<evidence type="ECO:0008006" key="4">
    <source>
        <dbReference type="Google" id="ProtNLM"/>
    </source>
</evidence>
<protein>
    <recommendedName>
        <fullName evidence="4">Polymerase nucleotidyl transferase domain-containing protein</fullName>
    </recommendedName>
</protein>
<reference evidence="3" key="1">
    <citation type="submission" date="2017-09" db="EMBL/GenBank/DDBJ databases">
        <title>Depth-based differentiation of microbial function through sediment-hosted aquifers and enrichment of novel symbionts in the deep terrestrial subsurface.</title>
        <authorList>
            <person name="Probst A.J."/>
            <person name="Ladd B."/>
            <person name="Jarett J.K."/>
            <person name="Geller-Mcgrath D.E."/>
            <person name="Sieber C.M.K."/>
            <person name="Emerson J.B."/>
            <person name="Anantharaman K."/>
            <person name="Thomas B.C."/>
            <person name="Malmstrom R."/>
            <person name="Stieglmeier M."/>
            <person name="Klingl A."/>
            <person name="Woyke T."/>
            <person name="Ryan C.M."/>
            <person name="Banfield J.F."/>
        </authorList>
    </citation>
    <scope>NUCLEOTIDE SEQUENCE [LARGE SCALE GENOMIC DNA]</scope>
</reference>
<keyword evidence="1" id="KW-0472">Membrane</keyword>
<keyword evidence="1" id="KW-1133">Transmembrane helix</keyword>